<protein>
    <submittedName>
        <fullName evidence="3">Pilus assembly protein TadE</fullName>
    </submittedName>
    <submittedName>
        <fullName evidence="2">TadE family type IV pilus minor pilin</fullName>
    </submittedName>
</protein>
<evidence type="ECO:0000313" key="2">
    <source>
        <dbReference type="EMBL" id="MDV7135062.1"/>
    </source>
</evidence>
<dbReference type="Proteomes" id="UP000274762">
    <property type="component" value="Unassembled WGS sequence"/>
</dbReference>
<evidence type="ECO:0000313" key="4">
    <source>
        <dbReference type="EMBL" id="RKR97193.1"/>
    </source>
</evidence>
<dbReference type="InterPro" id="IPR049790">
    <property type="entry name" value="Rv3655c/TadE"/>
</dbReference>
<gene>
    <name evidence="3" type="ORF">CSW57_01720</name>
    <name evidence="4" type="ORF">DFJ75_4059</name>
    <name evidence="2" type="ORF">R4198_15260</name>
</gene>
<dbReference type="EMBL" id="JAWLUM010000002">
    <property type="protein sequence ID" value="MDV7135062.1"/>
    <property type="molecule type" value="Genomic_DNA"/>
</dbReference>
<evidence type="ECO:0000313" key="6">
    <source>
        <dbReference type="Proteomes" id="UP000274762"/>
    </source>
</evidence>
<dbReference type="EMBL" id="RBKV01000001">
    <property type="protein sequence ID" value="RKR97193.1"/>
    <property type="molecule type" value="Genomic_DNA"/>
</dbReference>
<reference evidence="4 6" key="2">
    <citation type="submission" date="2018-10" db="EMBL/GenBank/DDBJ databases">
        <title>Sequencing the genomes of 1000 actinobacteria strains.</title>
        <authorList>
            <person name="Klenk H.-P."/>
        </authorList>
    </citation>
    <scope>NUCLEOTIDE SEQUENCE [LARGE SCALE GENOMIC DNA]</scope>
    <source>
        <strain evidence="4 6">DSM 44343</strain>
    </source>
</reference>
<dbReference type="OrthoDB" id="4481209at2"/>
<keyword evidence="1" id="KW-0472">Membrane</keyword>
<keyword evidence="1" id="KW-1133">Transmembrane helix</keyword>
<dbReference type="NCBIfam" id="NF041390">
    <property type="entry name" value="TadE_Rv3655c"/>
    <property type="match status" value="1"/>
</dbReference>
<proteinExistence type="predicted"/>
<evidence type="ECO:0000313" key="3">
    <source>
        <dbReference type="EMBL" id="PHV68889.1"/>
    </source>
</evidence>
<dbReference type="EMBL" id="PEBD01000004">
    <property type="protein sequence ID" value="PHV68889.1"/>
    <property type="molecule type" value="Genomic_DNA"/>
</dbReference>
<evidence type="ECO:0000313" key="7">
    <source>
        <dbReference type="Proteomes" id="UP001185792"/>
    </source>
</evidence>
<accession>A0A495K7A3</accession>
<evidence type="ECO:0000256" key="1">
    <source>
        <dbReference type="SAM" id="Phobius"/>
    </source>
</evidence>
<dbReference type="RefSeq" id="WP_062795131.1">
    <property type="nucleotide sequence ID" value="NZ_CBCRXS010000003.1"/>
</dbReference>
<organism evidence="3 5">
    <name type="scientific">Williamsia marianensis</name>
    <dbReference type="NCBI Taxonomy" id="85044"/>
    <lineage>
        <taxon>Bacteria</taxon>
        <taxon>Bacillati</taxon>
        <taxon>Actinomycetota</taxon>
        <taxon>Actinomycetes</taxon>
        <taxon>Mycobacteriales</taxon>
        <taxon>Nocardiaceae</taxon>
        <taxon>Williamsia</taxon>
    </lineage>
</organism>
<dbReference type="Proteomes" id="UP000225108">
    <property type="component" value="Unassembled WGS sequence"/>
</dbReference>
<name>A0A2G3PSQ8_WILMA</name>
<sequence length="106" mass="10497">MVTVEAAIAIASIVAAVVMGVVGIVAVAAHVRCIDAAREAARIAAQGDSGRAEEVAAQVGPRGAQVQIRTEGDVVVARVSASVPLFPMLDVGADAVAAVEPEGADP</sequence>
<keyword evidence="1" id="KW-0812">Transmembrane</keyword>
<dbReference type="AlphaFoldDB" id="A0A2G3PSQ8"/>
<keyword evidence="7" id="KW-1185">Reference proteome</keyword>
<evidence type="ECO:0000313" key="5">
    <source>
        <dbReference type="Proteomes" id="UP000225108"/>
    </source>
</evidence>
<accession>A0A2G3PSQ8</accession>
<feature type="transmembrane region" description="Helical" evidence="1">
    <location>
        <begin position="6"/>
        <end position="29"/>
    </location>
</feature>
<reference evidence="3 5" key="1">
    <citation type="submission" date="2017-10" db="EMBL/GenBank/DDBJ databases">
        <title>The draft genome sequence of Williamsia sp. BULT 1.1 isolated from the semi-arid grassland soils from South Africa.</title>
        <authorList>
            <person name="Kabwe M.H."/>
            <person name="Govender N."/>
            <person name="Mutseka Lunga P."/>
            <person name="Vikram S."/>
            <person name="Makhalanyane T.P."/>
        </authorList>
    </citation>
    <scope>NUCLEOTIDE SEQUENCE [LARGE SCALE GENOMIC DNA]</scope>
    <source>
        <strain evidence="3 5">BULT 1.1</strain>
    </source>
</reference>
<reference evidence="2 7" key="3">
    <citation type="submission" date="2023-10" db="EMBL/GenBank/DDBJ databases">
        <title>Development of a sustainable strategy for remediation of hydrocarbon-contaminated territories based on the waste exchange concept.</title>
        <authorList>
            <person name="Krivoruchko A."/>
        </authorList>
    </citation>
    <scope>NUCLEOTIDE SEQUENCE [LARGE SCALE GENOMIC DNA]</scope>
    <source>
        <strain evidence="2 7">IEGM 1236</strain>
    </source>
</reference>
<dbReference type="Proteomes" id="UP001185792">
    <property type="component" value="Unassembled WGS sequence"/>
</dbReference>
<comment type="caution">
    <text evidence="3">The sequence shown here is derived from an EMBL/GenBank/DDBJ whole genome shotgun (WGS) entry which is preliminary data.</text>
</comment>